<dbReference type="EMBL" id="NWVW01000001">
    <property type="protein sequence ID" value="PHO10907.1"/>
    <property type="molecule type" value="Genomic_DNA"/>
</dbReference>
<reference evidence="1 2" key="1">
    <citation type="submission" date="2017-09" db="EMBL/GenBank/DDBJ databases">
        <authorList>
            <person name="Perez-Cataluna A."/>
            <person name="Figueras M.J."/>
            <person name="Salas-Masso N."/>
        </authorList>
    </citation>
    <scope>NUCLEOTIDE SEQUENCE [LARGE SCALE GENOMIC DNA]</scope>
    <source>
        <strain evidence="1 2">F138-33</strain>
    </source>
</reference>
<dbReference type="RefSeq" id="WP_099333294.1">
    <property type="nucleotide sequence ID" value="NZ_CP042812.1"/>
</dbReference>
<protein>
    <recommendedName>
        <fullName evidence="3">GGDEF domain-containing protein</fullName>
    </recommendedName>
</protein>
<organism evidence="1 2">
    <name type="scientific">Malaciobacter canalis</name>
    <dbReference type="NCBI Taxonomy" id="1912871"/>
    <lineage>
        <taxon>Bacteria</taxon>
        <taxon>Pseudomonadati</taxon>
        <taxon>Campylobacterota</taxon>
        <taxon>Epsilonproteobacteria</taxon>
        <taxon>Campylobacterales</taxon>
        <taxon>Arcobacteraceae</taxon>
        <taxon>Malaciobacter</taxon>
    </lineage>
</organism>
<keyword evidence="2" id="KW-1185">Reference proteome</keyword>
<evidence type="ECO:0000313" key="2">
    <source>
        <dbReference type="Proteomes" id="UP000221384"/>
    </source>
</evidence>
<accession>A0ABX4LTJ3</accession>
<gene>
    <name evidence="1" type="ORF">CPG37_00215</name>
</gene>
<comment type="caution">
    <text evidence="1">The sequence shown here is derived from an EMBL/GenBank/DDBJ whole genome shotgun (WGS) entry which is preliminary data.</text>
</comment>
<sequence>MNNFPLQDEIVKCVIDGIITAKNNFTFWTADELYLSYAPPRFLTIHVSQEIAKLKNAPEIFIDATTADILRCSLPSRDAFREFMKQRYLTQDVLCLTLDERFEHKSDNDSISRVIMSLKNGVRNVKEEYKYEIEKICKMLYRTKLEDSTLDYGIFAFYLDISSSARKKSEQRIKEIIESFDKIVNSFENLQSRLEGGKINIIPNIGEWAVCCYIIEPKFK</sequence>
<name>A0ABX4LTJ3_9BACT</name>
<dbReference type="Proteomes" id="UP000221384">
    <property type="component" value="Unassembled WGS sequence"/>
</dbReference>
<proteinExistence type="predicted"/>
<evidence type="ECO:0000313" key="1">
    <source>
        <dbReference type="EMBL" id="PHO10907.1"/>
    </source>
</evidence>
<evidence type="ECO:0008006" key="3">
    <source>
        <dbReference type="Google" id="ProtNLM"/>
    </source>
</evidence>